<dbReference type="Gene3D" id="3.20.170.20">
    <property type="entry name" value="Protein of unknown function DUF952"/>
    <property type="match status" value="1"/>
</dbReference>
<sequence length="110" mass="12326">MMTKVMKKSEWEVGKAKGEITEASLKQEGFIHCSFLEQSLKVAETHFSNESELVLLIIDPALVEAEIKYELASNGQKYPHIYGALHTAAVVNVVPFYKENGNFMLPKVVL</sequence>
<dbReference type="SUPFAM" id="SSF56399">
    <property type="entry name" value="ADP-ribosylation"/>
    <property type="match status" value="1"/>
</dbReference>
<dbReference type="Proteomes" id="UP000221020">
    <property type="component" value="Unassembled WGS sequence"/>
</dbReference>
<proteinExistence type="predicted"/>
<name>A0AA91VCR9_9BACI</name>
<reference evidence="1 2" key="1">
    <citation type="submission" date="2017-09" db="EMBL/GenBank/DDBJ databases">
        <title>Large-scale bioinformatics analysis of Bacillus genomes uncovers conserved roles of natural products in bacterial physiology.</title>
        <authorList>
            <consortium name="Agbiome Team Llc"/>
            <person name="Bleich R.M."/>
            <person name="Grubbs K.J."/>
            <person name="Santa Maria K.C."/>
            <person name="Allen S.E."/>
            <person name="Farag S."/>
            <person name="Shank E.A."/>
            <person name="Bowers A."/>
        </authorList>
    </citation>
    <scope>NUCLEOTIDE SEQUENCE [LARGE SCALE GENOMIC DNA]</scope>
    <source>
        <strain evidence="1 2">AFS092012</strain>
    </source>
</reference>
<evidence type="ECO:0008006" key="3">
    <source>
        <dbReference type="Google" id="ProtNLM"/>
    </source>
</evidence>
<dbReference type="Pfam" id="PF06108">
    <property type="entry name" value="DUF952"/>
    <property type="match status" value="1"/>
</dbReference>
<protein>
    <recommendedName>
        <fullName evidence="3">DUF952 domain-containing protein</fullName>
    </recommendedName>
</protein>
<organism evidence="1 2">
    <name type="scientific">Bacillus pseudomycoides</name>
    <dbReference type="NCBI Taxonomy" id="64104"/>
    <lineage>
        <taxon>Bacteria</taxon>
        <taxon>Bacillati</taxon>
        <taxon>Bacillota</taxon>
        <taxon>Bacilli</taxon>
        <taxon>Bacillales</taxon>
        <taxon>Bacillaceae</taxon>
        <taxon>Bacillus</taxon>
        <taxon>Bacillus cereus group</taxon>
    </lineage>
</organism>
<dbReference type="InterPro" id="IPR009297">
    <property type="entry name" value="DUF952"/>
</dbReference>
<dbReference type="RefSeq" id="WP_097898324.1">
    <property type="nucleotide sequence ID" value="NZ_NVOR01000031.1"/>
</dbReference>
<dbReference type="AlphaFoldDB" id="A0AA91VCR9"/>
<accession>A0AA91VCR9</accession>
<comment type="caution">
    <text evidence="1">The sequence shown here is derived from an EMBL/GenBank/DDBJ whole genome shotgun (WGS) entry which is preliminary data.</text>
</comment>
<dbReference type="EMBL" id="NVOR01000031">
    <property type="protein sequence ID" value="PED82649.1"/>
    <property type="molecule type" value="Genomic_DNA"/>
</dbReference>
<dbReference type="PANTHER" id="PTHR34129:SF1">
    <property type="entry name" value="DUF952 DOMAIN-CONTAINING PROTEIN"/>
    <property type="match status" value="1"/>
</dbReference>
<evidence type="ECO:0000313" key="2">
    <source>
        <dbReference type="Proteomes" id="UP000221020"/>
    </source>
</evidence>
<evidence type="ECO:0000313" key="1">
    <source>
        <dbReference type="EMBL" id="PED82649.1"/>
    </source>
</evidence>
<dbReference type="PANTHER" id="PTHR34129">
    <property type="entry name" value="BLR1139 PROTEIN"/>
    <property type="match status" value="1"/>
</dbReference>
<gene>
    <name evidence="1" type="ORF">CON65_10820</name>
</gene>